<dbReference type="GO" id="GO:0071897">
    <property type="term" value="P:DNA biosynthetic process"/>
    <property type="evidence" value="ECO:0007669"/>
    <property type="project" value="UniProtKB-ARBA"/>
</dbReference>
<evidence type="ECO:0000313" key="1">
    <source>
        <dbReference type="EMBL" id="CAI6369689.1"/>
    </source>
</evidence>
<name>A0AAV0XM70_9HEMI</name>
<dbReference type="SUPFAM" id="SSF56672">
    <property type="entry name" value="DNA/RNA polymerases"/>
    <property type="match status" value="1"/>
</dbReference>
<dbReference type="InterPro" id="IPR043502">
    <property type="entry name" value="DNA/RNA_pol_sf"/>
</dbReference>
<dbReference type="PANTHER" id="PTHR47331">
    <property type="entry name" value="PHD-TYPE DOMAIN-CONTAINING PROTEIN"/>
    <property type="match status" value="1"/>
</dbReference>
<accession>A0AAV0XM70</accession>
<dbReference type="Proteomes" id="UP001160148">
    <property type="component" value="Unassembled WGS sequence"/>
</dbReference>
<protein>
    <recommendedName>
        <fullName evidence="3">Peptidase aspartic putative domain-containing protein</fullName>
    </recommendedName>
</protein>
<keyword evidence="2" id="KW-1185">Reference proteome</keyword>
<dbReference type="EMBL" id="CARXXK010000018">
    <property type="protein sequence ID" value="CAI6369689.1"/>
    <property type="molecule type" value="Genomic_DNA"/>
</dbReference>
<reference evidence="1 2" key="1">
    <citation type="submission" date="2023-01" db="EMBL/GenBank/DDBJ databases">
        <authorList>
            <person name="Whitehead M."/>
        </authorList>
    </citation>
    <scope>NUCLEOTIDE SEQUENCE [LARGE SCALE GENOMIC DNA]</scope>
</reference>
<evidence type="ECO:0000313" key="2">
    <source>
        <dbReference type="Proteomes" id="UP001160148"/>
    </source>
</evidence>
<proteinExistence type="predicted"/>
<dbReference type="PANTHER" id="PTHR47331:SF5">
    <property type="entry name" value="RIBONUCLEASE H"/>
    <property type="match status" value="1"/>
</dbReference>
<gene>
    <name evidence="1" type="ORF">MEUPH1_LOCUS23900</name>
</gene>
<evidence type="ECO:0008006" key="3">
    <source>
        <dbReference type="Google" id="ProtNLM"/>
    </source>
</evidence>
<comment type="caution">
    <text evidence="1">The sequence shown here is derived from an EMBL/GenBank/DDBJ whole genome shotgun (WGS) entry which is preliminary data.</text>
</comment>
<dbReference type="AlphaFoldDB" id="A0AAV0XM70"/>
<sequence length="313" mass="36555">MLNFLTVPKITTYLPTEKINTSNWNIPQHIQFADPSYAQPGKIDILLGAEIFYDVLLTGQHKPIINGPMFQETVFGWIVAGPAKSENNLTVHSFFLNVTSEKPNCFDLNDQITKFWELEEIPKETVYSSEEKMCVEHFNRSVKRNDEGRFVVRLPLRDNINTLGASRSIVLKRFLSMENRFRSNPELKQKYVEFMKEYVNLGHMEKVDQNEEKEKSYYIPHHAVFRDSSATTKLRVVFDASCLNDLLLKGPNIQDELVCIIARFRSYKYVMLSDIEKMYRQVWVSNADANLQRILWRSQPDEPIIEYKLKTVT</sequence>
<organism evidence="1 2">
    <name type="scientific">Macrosiphum euphorbiae</name>
    <name type="common">potato aphid</name>
    <dbReference type="NCBI Taxonomy" id="13131"/>
    <lineage>
        <taxon>Eukaryota</taxon>
        <taxon>Metazoa</taxon>
        <taxon>Ecdysozoa</taxon>
        <taxon>Arthropoda</taxon>
        <taxon>Hexapoda</taxon>
        <taxon>Insecta</taxon>
        <taxon>Pterygota</taxon>
        <taxon>Neoptera</taxon>
        <taxon>Paraneoptera</taxon>
        <taxon>Hemiptera</taxon>
        <taxon>Sternorrhyncha</taxon>
        <taxon>Aphidomorpha</taxon>
        <taxon>Aphidoidea</taxon>
        <taxon>Aphididae</taxon>
        <taxon>Macrosiphini</taxon>
        <taxon>Macrosiphum</taxon>
    </lineage>
</organism>